<gene>
    <name evidence="2" type="ORF">SDC9_73480</name>
</gene>
<dbReference type="EMBL" id="VSSQ01004876">
    <property type="protein sequence ID" value="MPM26975.1"/>
    <property type="molecule type" value="Genomic_DNA"/>
</dbReference>
<dbReference type="InterPro" id="IPR012912">
    <property type="entry name" value="Plasmid_pRiA4b_Orf3-like"/>
</dbReference>
<dbReference type="Pfam" id="PF07929">
    <property type="entry name" value="PRiA4_ORF3"/>
    <property type="match status" value="1"/>
</dbReference>
<evidence type="ECO:0000313" key="2">
    <source>
        <dbReference type="EMBL" id="MPM26975.1"/>
    </source>
</evidence>
<sequence length="189" mass="21948">MEYQFKIQIKGISKPPVWRKVIVPTNFTFLQFHSVIQTVFGWEDYHLFEFEDKEYQGSIRIAIPSEDDFDFGVKTLDASKVKLSKIFTDNIRKLLYVYDFGDNWVHEITLEAISDNKCKEAICLSGKGSCPPEDCGGCYGYEEMKNVFRTMPDSEEAGQYRVWLGLEKDEIWSANTINLDEINVELKEI</sequence>
<name>A0A644YEI7_9ZZZZ</name>
<protein>
    <recommendedName>
        <fullName evidence="1">Plasmid pRiA4b Orf3-like domain-containing protein</fullName>
    </recommendedName>
</protein>
<reference evidence="2" key="1">
    <citation type="submission" date="2019-08" db="EMBL/GenBank/DDBJ databases">
        <authorList>
            <person name="Kucharzyk K."/>
            <person name="Murdoch R.W."/>
            <person name="Higgins S."/>
            <person name="Loffler F."/>
        </authorList>
    </citation>
    <scope>NUCLEOTIDE SEQUENCE</scope>
</reference>
<comment type="caution">
    <text evidence="2">The sequence shown here is derived from an EMBL/GenBank/DDBJ whole genome shotgun (WGS) entry which is preliminary data.</text>
</comment>
<proteinExistence type="predicted"/>
<dbReference type="AlphaFoldDB" id="A0A644YEI7"/>
<dbReference type="InterPro" id="IPR024047">
    <property type="entry name" value="MM3350-like_sf"/>
</dbReference>
<evidence type="ECO:0000259" key="1">
    <source>
        <dbReference type="Pfam" id="PF07929"/>
    </source>
</evidence>
<dbReference type="PANTHER" id="PTHR41878:SF1">
    <property type="entry name" value="TNPR PROTEIN"/>
    <property type="match status" value="1"/>
</dbReference>
<dbReference type="PANTHER" id="PTHR41878">
    <property type="entry name" value="LEXA REPRESSOR-RELATED"/>
    <property type="match status" value="1"/>
</dbReference>
<feature type="domain" description="Plasmid pRiA4b Orf3-like" evidence="1">
    <location>
        <begin position="3"/>
        <end position="180"/>
    </location>
</feature>
<organism evidence="2">
    <name type="scientific">bioreactor metagenome</name>
    <dbReference type="NCBI Taxonomy" id="1076179"/>
    <lineage>
        <taxon>unclassified sequences</taxon>
        <taxon>metagenomes</taxon>
        <taxon>ecological metagenomes</taxon>
    </lineage>
</organism>
<dbReference type="Gene3D" id="3.10.290.30">
    <property type="entry name" value="MM3350-like"/>
    <property type="match status" value="1"/>
</dbReference>
<dbReference type="SUPFAM" id="SSF159941">
    <property type="entry name" value="MM3350-like"/>
    <property type="match status" value="1"/>
</dbReference>
<accession>A0A644YEI7</accession>